<dbReference type="AlphaFoldDB" id="X1C203"/>
<gene>
    <name evidence="2" type="ORF">S01H4_23497</name>
</gene>
<evidence type="ECO:0000256" key="1">
    <source>
        <dbReference type="SAM" id="MobiDB-lite"/>
    </source>
</evidence>
<name>X1C203_9ZZZZ</name>
<comment type="caution">
    <text evidence="2">The sequence shown here is derived from an EMBL/GenBank/DDBJ whole genome shotgun (WGS) entry which is preliminary data.</text>
</comment>
<proteinExistence type="predicted"/>
<feature type="compositionally biased region" description="Basic and acidic residues" evidence="1">
    <location>
        <begin position="18"/>
        <end position="42"/>
    </location>
</feature>
<evidence type="ECO:0000313" key="2">
    <source>
        <dbReference type="EMBL" id="GAG78406.1"/>
    </source>
</evidence>
<organism evidence="2">
    <name type="scientific">marine sediment metagenome</name>
    <dbReference type="NCBI Taxonomy" id="412755"/>
    <lineage>
        <taxon>unclassified sequences</taxon>
        <taxon>metagenomes</taxon>
        <taxon>ecological metagenomes</taxon>
    </lineage>
</organism>
<feature type="region of interest" description="Disordered" evidence="1">
    <location>
        <begin position="1"/>
        <end position="42"/>
    </location>
</feature>
<protein>
    <submittedName>
        <fullName evidence="2">Uncharacterized protein</fullName>
    </submittedName>
</protein>
<sequence length="42" mass="5222">MTGKLSRHASRKRYRANNKKELQKYQKEWKRKKTKEEKVNDT</sequence>
<reference evidence="2" key="1">
    <citation type="journal article" date="2014" name="Front. Microbiol.">
        <title>High frequency of phylogenetically diverse reductive dehalogenase-homologous genes in deep subseafloor sedimentary metagenomes.</title>
        <authorList>
            <person name="Kawai M."/>
            <person name="Futagami T."/>
            <person name="Toyoda A."/>
            <person name="Takaki Y."/>
            <person name="Nishi S."/>
            <person name="Hori S."/>
            <person name="Arai W."/>
            <person name="Tsubouchi T."/>
            <person name="Morono Y."/>
            <person name="Uchiyama I."/>
            <person name="Ito T."/>
            <person name="Fujiyama A."/>
            <person name="Inagaki F."/>
            <person name="Takami H."/>
        </authorList>
    </citation>
    <scope>NUCLEOTIDE SEQUENCE</scope>
    <source>
        <strain evidence="2">Expedition CK06-06</strain>
    </source>
</reference>
<feature type="compositionally biased region" description="Basic residues" evidence="1">
    <location>
        <begin position="1"/>
        <end position="17"/>
    </location>
</feature>
<dbReference type="EMBL" id="BART01010910">
    <property type="protein sequence ID" value="GAG78406.1"/>
    <property type="molecule type" value="Genomic_DNA"/>
</dbReference>
<accession>X1C203</accession>